<comment type="similarity">
    <text evidence="10 11">Belongs to the glycosyl hydrolase 24 family.</text>
</comment>
<evidence type="ECO:0000256" key="11">
    <source>
        <dbReference type="RuleBase" id="RU003788"/>
    </source>
</evidence>
<proteinExistence type="inferred from homology"/>
<dbReference type="GO" id="GO:0003796">
    <property type="term" value="F:lysozyme activity"/>
    <property type="evidence" value="ECO:0007669"/>
    <property type="project" value="UniProtKB-UniRule"/>
</dbReference>
<keyword evidence="2 10" id="KW-0929">Antimicrobial</keyword>
<dbReference type="GO" id="GO:0009253">
    <property type="term" value="P:peptidoglycan catabolic process"/>
    <property type="evidence" value="ECO:0007669"/>
    <property type="project" value="UniProtKB-UniRule"/>
</dbReference>
<dbReference type="HAMAP" id="MF_04110">
    <property type="entry name" value="ENDOLYSIN_T4"/>
    <property type="match status" value="1"/>
</dbReference>
<dbReference type="InterPro" id="IPR023347">
    <property type="entry name" value="Lysozyme_dom_sf"/>
</dbReference>
<dbReference type="GO" id="GO:0042742">
    <property type="term" value="P:defense response to bacterium"/>
    <property type="evidence" value="ECO:0007669"/>
    <property type="project" value="UniProtKB-KW"/>
</dbReference>
<evidence type="ECO:0000256" key="2">
    <source>
        <dbReference type="ARBA" id="ARBA00022529"/>
    </source>
</evidence>
<evidence type="ECO:0000256" key="10">
    <source>
        <dbReference type="HAMAP-Rule" id="MF_04110"/>
    </source>
</evidence>
<evidence type="ECO:0000256" key="5">
    <source>
        <dbReference type="ARBA" id="ARBA00022801"/>
    </source>
</evidence>
<evidence type="ECO:0000256" key="1">
    <source>
        <dbReference type="ARBA" id="ARBA00000632"/>
    </source>
</evidence>
<feature type="active site" description="Proton donor/acceptor" evidence="10">
    <location>
        <position position="21"/>
    </location>
</feature>
<feature type="active site" description="Proton donor/acceptor" evidence="10">
    <location>
        <position position="30"/>
    </location>
</feature>
<evidence type="ECO:0000256" key="6">
    <source>
        <dbReference type="ARBA" id="ARBA00022852"/>
    </source>
</evidence>
<reference evidence="12" key="1">
    <citation type="journal article" date="2021" name="Proc. Natl. Acad. Sci. U.S.A.">
        <title>A Catalog of Tens of Thousands of Viruses from Human Metagenomes Reveals Hidden Associations with Chronic Diseases.</title>
        <authorList>
            <person name="Tisza M.J."/>
            <person name="Buck C.B."/>
        </authorList>
    </citation>
    <scope>NUCLEOTIDE SEQUENCE</scope>
    <source>
        <strain evidence="12">CtXdu7</strain>
    </source>
</reference>
<organism evidence="12">
    <name type="scientific">Podoviridae sp. ctXdu7</name>
    <dbReference type="NCBI Taxonomy" id="2827618"/>
    <lineage>
        <taxon>Viruses</taxon>
        <taxon>Duplodnaviria</taxon>
        <taxon>Heunggongvirae</taxon>
        <taxon>Uroviricota</taxon>
        <taxon>Caudoviricetes</taxon>
    </lineage>
</organism>
<comment type="subcellular location">
    <subcellularLocation>
        <location evidence="10">Host cytoplasm</location>
    </subcellularLocation>
    <text evidence="10">The endolysin is cytoplasmic, but can reach the periplasmic space with the help of the holins which disrupt the host cell membrane.</text>
</comment>
<dbReference type="CDD" id="cd00737">
    <property type="entry name" value="lyz_endolysin_autolysin"/>
    <property type="match status" value="1"/>
</dbReference>
<dbReference type="InterPro" id="IPR023346">
    <property type="entry name" value="Lysozyme-like_dom_sf"/>
</dbReference>
<name>A0A8S5RRS8_9CAUD</name>
<keyword evidence="3 10" id="KW-1188">Viral release from host cell</keyword>
<dbReference type="GO" id="GO:0044659">
    <property type="term" value="P:viral release from host cell by cytolysis"/>
    <property type="evidence" value="ECO:0007669"/>
    <property type="project" value="UniProtKB-UniRule"/>
</dbReference>
<dbReference type="InterPro" id="IPR034690">
    <property type="entry name" value="Endolysin_T4_type"/>
</dbReference>
<dbReference type="PANTHER" id="PTHR38107">
    <property type="match status" value="1"/>
</dbReference>
<dbReference type="InterPro" id="IPR033907">
    <property type="entry name" value="Endolysin_autolysin"/>
</dbReference>
<sequence>MNNKVVFYDPNLAAQFIELYEGYRSNAYKCSAGVYTIGIGHTKGVKQGDKITRQKAYELFSQDLINTHNDLINLVKVPINEKQFIALMSFVYNFGMSKCRTYSIFDDINRGDFITAARKFTDYRSPGSTSEKGLTKRRLAEQRLFVSNMNLDP</sequence>
<evidence type="ECO:0000313" key="12">
    <source>
        <dbReference type="EMBL" id="DAE91969.1"/>
    </source>
</evidence>
<dbReference type="EC" id="3.2.1.17" evidence="10"/>
<comment type="catalytic activity">
    <reaction evidence="1 10 11">
        <text>Hydrolysis of (1-&gt;4)-beta-linkages between N-acetylmuramic acid and N-acetyl-D-glucosamine residues in a peptidoglycan and between N-acetyl-D-glucosamine residues in chitodextrins.</text>
        <dbReference type="EC" id="3.2.1.17"/>
    </reaction>
</comment>
<dbReference type="GO" id="GO:0016998">
    <property type="term" value="P:cell wall macromolecule catabolic process"/>
    <property type="evidence" value="ECO:0007669"/>
    <property type="project" value="InterPro"/>
</dbReference>
<keyword evidence="8 10" id="KW-1035">Host cytoplasm</keyword>
<keyword evidence="9 10" id="KW-0326">Glycosidase</keyword>
<evidence type="ECO:0000256" key="9">
    <source>
        <dbReference type="ARBA" id="ARBA00023295"/>
    </source>
</evidence>
<evidence type="ECO:0000256" key="8">
    <source>
        <dbReference type="ARBA" id="ARBA00023200"/>
    </source>
</evidence>
<dbReference type="SUPFAM" id="SSF53955">
    <property type="entry name" value="Lysozyme-like"/>
    <property type="match status" value="1"/>
</dbReference>
<dbReference type="Pfam" id="PF00959">
    <property type="entry name" value="Phage_lysozyme"/>
    <property type="match status" value="1"/>
</dbReference>
<dbReference type="EMBL" id="BK057792">
    <property type="protein sequence ID" value="DAE91969.1"/>
    <property type="molecule type" value="Genomic_DNA"/>
</dbReference>
<dbReference type="Gene3D" id="1.10.530.40">
    <property type="match status" value="1"/>
</dbReference>
<keyword evidence="7 10" id="KW-0578">Host cell lysis by virus</keyword>
<evidence type="ECO:0000256" key="7">
    <source>
        <dbReference type="ARBA" id="ARBA00023142"/>
    </source>
</evidence>
<dbReference type="InterPro" id="IPR051018">
    <property type="entry name" value="Bacteriophage_GH24"/>
</dbReference>
<keyword evidence="6 10" id="KW-0204">Cytolysis</keyword>
<comment type="function">
    <text evidence="10">Endolysin with lysozyme activity that degrades host peptidoglycans and participates with the holin and spanin proteins in the sequential events which lead to the programmed host cell lysis releasing the mature viral particles. Once the holin has permeabilized the host cell membrane, the endolysin can reach the periplasm and break down the peptidoglycan layer.</text>
</comment>
<keyword evidence="4 10" id="KW-0081">Bacteriolytic enzyme</keyword>
<evidence type="ECO:0000256" key="3">
    <source>
        <dbReference type="ARBA" id="ARBA00022612"/>
    </source>
</evidence>
<evidence type="ECO:0000256" key="4">
    <source>
        <dbReference type="ARBA" id="ARBA00022638"/>
    </source>
</evidence>
<accession>A0A8S5RRS8</accession>
<keyword evidence="5 10" id="KW-0378">Hydrolase</keyword>
<protein>
    <recommendedName>
        <fullName evidence="10">Endolysin</fullName>
        <ecNumber evidence="10">3.2.1.17</ecNumber>
    </recommendedName>
    <alternativeName>
        <fullName evidence="10">Lysis protein</fullName>
    </alternativeName>
    <alternativeName>
        <fullName evidence="10">Lysozyme</fullName>
    </alternativeName>
    <alternativeName>
        <fullName evidence="10">Muramidase</fullName>
    </alternativeName>
</protein>
<dbReference type="PANTHER" id="PTHR38107:SF3">
    <property type="entry name" value="LYSOZYME RRRD-RELATED"/>
    <property type="match status" value="1"/>
</dbReference>
<dbReference type="GO" id="GO:0030430">
    <property type="term" value="C:host cell cytoplasm"/>
    <property type="evidence" value="ECO:0007669"/>
    <property type="project" value="UniProtKB-SubCell"/>
</dbReference>
<dbReference type="InterPro" id="IPR002196">
    <property type="entry name" value="Glyco_hydro_24"/>
</dbReference>